<dbReference type="OrthoDB" id="16284at2759"/>
<proteinExistence type="inferred from homology"/>
<dbReference type="Pfam" id="PF02219">
    <property type="entry name" value="MTHFR"/>
    <property type="match status" value="1"/>
</dbReference>
<dbReference type="GO" id="GO:0005829">
    <property type="term" value="C:cytosol"/>
    <property type="evidence" value="ECO:0007669"/>
    <property type="project" value="TreeGrafter"/>
</dbReference>
<evidence type="ECO:0000256" key="2">
    <source>
        <dbReference type="ARBA" id="ARBA00004777"/>
    </source>
</evidence>
<evidence type="ECO:0000256" key="3">
    <source>
        <dbReference type="ARBA" id="ARBA00006743"/>
    </source>
</evidence>
<dbReference type="PANTHER" id="PTHR45754:SF3">
    <property type="entry name" value="METHYLENETETRAHYDROFOLATE REDUCTASE (NADPH)"/>
    <property type="match status" value="1"/>
</dbReference>
<organism evidence="10 11">
    <name type="scientific">Aspergillus cristatus</name>
    <name type="common">Chinese Fuzhuan brick tea-fermentation fungus</name>
    <name type="synonym">Eurotium cristatum</name>
    <dbReference type="NCBI Taxonomy" id="573508"/>
    <lineage>
        <taxon>Eukaryota</taxon>
        <taxon>Fungi</taxon>
        <taxon>Dikarya</taxon>
        <taxon>Ascomycota</taxon>
        <taxon>Pezizomycotina</taxon>
        <taxon>Eurotiomycetes</taxon>
        <taxon>Eurotiomycetidae</taxon>
        <taxon>Eurotiales</taxon>
        <taxon>Aspergillaceae</taxon>
        <taxon>Aspergillus</taxon>
        <taxon>Aspergillus subgen. Aspergillus</taxon>
    </lineage>
</organism>
<dbReference type="SUPFAM" id="SSF51730">
    <property type="entry name" value="FAD-linked oxidoreductase"/>
    <property type="match status" value="1"/>
</dbReference>
<dbReference type="PANTHER" id="PTHR45754">
    <property type="entry name" value="METHYLENETETRAHYDROFOLATE REDUCTASE"/>
    <property type="match status" value="1"/>
</dbReference>
<evidence type="ECO:0000256" key="5">
    <source>
        <dbReference type="ARBA" id="ARBA00022827"/>
    </source>
</evidence>
<dbReference type="InterPro" id="IPR029041">
    <property type="entry name" value="FAD-linked_oxidoreductase-like"/>
</dbReference>
<dbReference type="Gene3D" id="3.20.20.220">
    <property type="match status" value="1"/>
</dbReference>
<keyword evidence="7" id="KW-0560">Oxidoreductase</keyword>
<dbReference type="STRING" id="573508.A0A1E3B6J9"/>
<accession>A0A1E3B6J9</accession>
<comment type="similarity">
    <text evidence="3">Belongs to the methylenetetrahydrofolate reductase family.</text>
</comment>
<dbReference type="GO" id="GO:0071949">
    <property type="term" value="F:FAD binding"/>
    <property type="evidence" value="ECO:0007669"/>
    <property type="project" value="TreeGrafter"/>
</dbReference>
<dbReference type="GO" id="GO:0004489">
    <property type="term" value="F:methylenetetrahydrofolate reductase [NAD(P)H] activity"/>
    <property type="evidence" value="ECO:0007669"/>
    <property type="project" value="InterPro"/>
</dbReference>
<dbReference type="InterPro" id="IPR053806">
    <property type="entry name" value="MTHFR_C"/>
</dbReference>
<dbReference type="GO" id="GO:0009086">
    <property type="term" value="P:methionine biosynthetic process"/>
    <property type="evidence" value="ECO:0007669"/>
    <property type="project" value="TreeGrafter"/>
</dbReference>
<comment type="cofactor">
    <cofactor evidence="1">
        <name>FAD</name>
        <dbReference type="ChEBI" id="CHEBI:57692"/>
    </cofactor>
</comment>
<dbReference type="Pfam" id="PF21895">
    <property type="entry name" value="MTHFR_C"/>
    <property type="match status" value="1"/>
</dbReference>
<feature type="domain" description="MTHFR SAM-binding regulatory" evidence="9">
    <location>
        <begin position="365"/>
        <end position="643"/>
    </location>
</feature>
<evidence type="ECO:0000256" key="4">
    <source>
        <dbReference type="ARBA" id="ARBA00022630"/>
    </source>
</evidence>
<dbReference type="Proteomes" id="UP000094569">
    <property type="component" value="Unassembled WGS sequence"/>
</dbReference>
<dbReference type="AlphaFoldDB" id="A0A1E3B6J9"/>
<dbReference type="CDD" id="cd00537">
    <property type="entry name" value="MTHFR"/>
    <property type="match status" value="1"/>
</dbReference>
<evidence type="ECO:0000256" key="8">
    <source>
        <dbReference type="RuleBase" id="RU004254"/>
    </source>
</evidence>
<dbReference type="EMBL" id="JXNT01000011">
    <property type="protein sequence ID" value="ODM16583.1"/>
    <property type="molecule type" value="Genomic_DNA"/>
</dbReference>
<evidence type="ECO:0000256" key="1">
    <source>
        <dbReference type="ARBA" id="ARBA00001974"/>
    </source>
</evidence>
<dbReference type="FunFam" id="3.20.20.220:FF:000002">
    <property type="entry name" value="Methylenetetrahydrofolate reductase"/>
    <property type="match status" value="1"/>
</dbReference>
<evidence type="ECO:0000256" key="6">
    <source>
        <dbReference type="ARBA" id="ARBA00022857"/>
    </source>
</evidence>
<keyword evidence="6" id="KW-0521">NADP</keyword>
<sequence>MSMRIHSIFNIGGRDRSRGQPLRSPLEDILPVSFALLSLPQFLVIVPSPRFSSKAIPILFEMHVKEKLAQNEANEKTGISFEFFPPKTAQGVQNLYDRMDRMHSLGPEFIDITWGAGGRLSDLTCEMVNVAQSVYGLETCMHLTCTDMPREKVDAALHAAYKAGCTNILALRGDPPRDKEQWEVVDGGFRYAKDLVKYIRDKYGNHFDIGVGGYPEGADDNPDVDLLIDHLKEKIDAGSSFVITQMFYDTDIFINWVKKCRAKGITVPILPGIMPIQTYAAFLRRANWTKARIPQDWLDALEPVKNDDAAVRDIGKTLIANMCRRLLDSGLIKHLHFYTMNLQQATQLVLEELKLLPSEETPLPKPLPWRPSLGLKRRAEDVRPIFWRNRNSSYIARTQTWDEYPNGRWTDSRSPAFGELDAYGVGLKGTNEQNIKLWGEPKSVQDITTIFIRYLKGELSRLPWSDTAISGEADAIMENLINLNSRGFLTINSQPAVNGAKSSHPVHGWGPKNGYVYQKAYLELLVPNDVVDELISRIEKNADLTYHAVSKTGNLRTNTLDSPNALTWGIFAGREVIQPTIVETVSFLAWKDEAYRLGEDWAKCHDAASPSRKLIQGVVDNWSLVNIVNNDFHNTYDIYQLFDGLNVKDLDVEVSGDALVPQQNGASAEAAAAN</sequence>
<dbReference type="InterPro" id="IPR004621">
    <property type="entry name" value="Fadh2_euk"/>
</dbReference>
<dbReference type="NCBIfam" id="TIGR00677">
    <property type="entry name" value="fadh2_euk"/>
    <property type="match status" value="1"/>
</dbReference>
<keyword evidence="5" id="KW-0274">FAD</keyword>
<evidence type="ECO:0000313" key="10">
    <source>
        <dbReference type="EMBL" id="ODM16583.1"/>
    </source>
</evidence>
<keyword evidence="11" id="KW-1185">Reference proteome</keyword>
<evidence type="ECO:0000256" key="7">
    <source>
        <dbReference type="ARBA" id="ARBA00023002"/>
    </source>
</evidence>
<name>A0A1E3B6J9_ASPCR</name>
<evidence type="ECO:0000313" key="11">
    <source>
        <dbReference type="Proteomes" id="UP000094569"/>
    </source>
</evidence>
<evidence type="ECO:0000259" key="9">
    <source>
        <dbReference type="Pfam" id="PF21895"/>
    </source>
</evidence>
<dbReference type="InterPro" id="IPR003171">
    <property type="entry name" value="Mehydrof_redctse-like"/>
</dbReference>
<comment type="caution">
    <text evidence="10">The sequence shown here is derived from an EMBL/GenBank/DDBJ whole genome shotgun (WGS) entry which is preliminary data.</text>
</comment>
<keyword evidence="4" id="KW-0285">Flavoprotein</keyword>
<reference evidence="10 11" key="1">
    <citation type="journal article" date="2016" name="BMC Genomics">
        <title>Comparative genomic and transcriptomic analyses of the Fuzhuan brick tea-fermentation fungus Aspergillus cristatus.</title>
        <authorList>
            <person name="Ge Y."/>
            <person name="Wang Y."/>
            <person name="Liu Y."/>
            <person name="Tan Y."/>
            <person name="Ren X."/>
            <person name="Zhang X."/>
            <person name="Hyde K.D."/>
            <person name="Liu Y."/>
            <person name="Liu Z."/>
        </authorList>
    </citation>
    <scope>NUCLEOTIDE SEQUENCE [LARGE SCALE GENOMIC DNA]</scope>
    <source>
        <strain evidence="10 11">GZAAS20.1005</strain>
    </source>
</reference>
<comment type="pathway">
    <text evidence="2 8">One-carbon metabolism; tetrahydrofolate interconversion.</text>
</comment>
<dbReference type="UniPathway" id="UPA00193"/>
<dbReference type="VEuPathDB" id="FungiDB:SI65_08090"/>
<dbReference type="GO" id="GO:0035999">
    <property type="term" value="P:tetrahydrofolate interconversion"/>
    <property type="evidence" value="ECO:0007669"/>
    <property type="project" value="UniProtKB-UniPathway"/>
</dbReference>
<protein>
    <submittedName>
        <fullName evidence="10">Methylenetetrahydrofolate reductase 2</fullName>
    </submittedName>
</protein>
<gene>
    <name evidence="10" type="ORF">SI65_08090</name>
</gene>